<keyword evidence="1" id="KW-0175">Coiled coil</keyword>
<comment type="caution">
    <text evidence="3">The sequence shown here is derived from an EMBL/GenBank/DDBJ whole genome shotgun (WGS) entry which is preliminary data.</text>
</comment>
<sequence length="174" mass="19943">MSVISFGRRSTPILDMVENPKHLKNLSAKIEKLRLEHIKLVEENDGLRLEKKKLAEEASYAKIEKLRLEHIKLVEENNGLRLEKKKLAKEASYAKVTQKVSKKRDGHDGFEQDEQDGLMDRGPGSQLQYMDQCIRVMRHVGSTADTDTDQAYYVIHDFQNLLVILGDDGSEHNI</sequence>
<feature type="region of interest" description="Disordered" evidence="2">
    <location>
        <begin position="98"/>
        <end position="123"/>
    </location>
</feature>
<evidence type="ECO:0000256" key="2">
    <source>
        <dbReference type="SAM" id="MobiDB-lite"/>
    </source>
</evidence>
<protein>
    <submittedName>
        <fullName evidence="3">Uncharacterized protein</fullName>
    </submittedName>
</protein>
<gene>
    <name evidence="3" type="ORF">Syun_021753</name>
</gene>
<proteinExistence type="predicted"/>
<name>A0AAP0NSJ7_9MAGN</name>
<reference evidence="3 4" key="1">
    <citation type="submission" date="2024-01" db="EMBL/GenBank/DDBJ databases">
        <title>Genome assemblies of Stephania.</title>
        <authorList>
            <person name="Yang L."/>
        </authorList>
    </citation>
    <scope>NUCLEOTIDE SEQUENCE [LARGE SCALE GENOMIC DNA]</scope>
    <source>
        <strain evidence="3">YNDBR</strain>
        <tissue evidence="3">Leaf</tissue>
    </source>
</reference>
<accession>A0AAP0NSJ7</accession>
<evidence type="ECO:0000256" key="1">
    <source>
        <dbReference type="SAM" id="Coils"/>
    </source>
</evidence>
<dbReference type="AlphaFoldDB" id="A0AAP0NSJ7"/>
<feature type="coiled-coil region" evidence="1">
    <location>
        <begin position="23"/>
        <end position="83"/>
    </location>
</feature>
<evidence type="ECO:0000313" key="3">
    <source>
        <dbReference type="EMBL" id="KAK9114956.1"/>
    </source>
</evidence>
<keyword evidence="4" id="KW-1185">Reference proteome</keyword>
<evidence type="ECO:0000313" key="4">
    <source>
        <dbReference type="Proteomes" id="UP001420932"/>
    </source>
</evidence>
<dbReference type="EMBL" id="JBBNAF010000009">
    <property type="protein sequence ID" value="KAK9114956.1"/>
    <property type="molecule type" value="Genomic_DNA"/>
</dbReference>
<organism evidence="3 4">
    <name type="scientific">Stephania yunnanensis</name>
    <dbReference type="NCBI Taxonomy" id="152371"/>
    <lineage>
        <taxon>Eukaryota</taxon>
        <taxon>Viridiplantae</taxon>
        <taxon>Streptophyta</taxon>
        <taxon>Embryophyta</taxon>
        <taxon>Tracheophyta</taxon>
        <taxon>Spermatophyta</taxon>
        <taxon>Magnoliopsida</taxon>
        <taxon>Ranunculales</taxon>
        <taxon>Menispermaceae</taxon>
        <taxon>Menispermoideae</taxon>
        <taxon>Cissampelideae</taxon>
        <taxon>Stephania</taxon>
    </lineage>
</organism>
<dbReference type="Proteomes" id="UP001420932">
    <property type="component" value="Unassembled WGS sequence"/>
</dbReference>